<keyword evidence="1" id="KW-0812">Transmembrane</keyword>
<dbReference type="EMBL" id="QSHM01000007">
    <property type="protein sequence ID" value="RHC13243.1"/>
    <property type="molecule type" value="Genomic_DNA"/>
</dbReference>
<dbReference type="InterPro" id="IPR011990">
    <property type="entry name" value="TPR-like_helical_dom_sf"/>
</dbReference>
<accession>A0A413YW27</accession>
<dbReference type="Proteomes" id="UP000285844">
    <property type="component" value="Unassembled WGS sequence"/>
</dbReference>
<name>A0A413YW27_9FIRM</name>
<evidence type="ECO:0000313" key="2">
    <source>
        <dbReference type="EMBL" id="RHC13243.1"/>
    </source>
</evidence>
<gene>
    <name evidence="2" type="ORF">DW858_07890</name>
</gene>
<organism evidence="2 3">
    <name type="scientific">Lachnospira eligens</name>
    <dbReference type="NCBI Taxonomy" id="39485"/>
    <lineage>
        <taxon>Bacteria</taxon>
        <taxon>Bacillati</taxon>
        <taxon>Bacillota</taxon>
        <taxon>Clostridia</taxon>
        <taxon>Lachnospirales</taxon>
        <taxon>Lachnospiraceae</taxon>
        <taxon>Lachnospira</taxon>
    </lineage>
</organism>
<dbReference type="RefSeq" id="WP_118008837.1">
    <property type="nucleotide sequence ID" value="NZ_QSBA01000003.1"/>
</dbReference>
<reference evidence="2 3" key="1">
    <citation type="submission" date="2018-08" db="EMBL/GenBank/DDBJ databases">
        <title>A genome reference for cultivated species of the human gut microbiota.</title>
        <authorList>
            <person name="Zou Y."/>
            <person name="Xue W."/>
            <person name="Luo G."/>
        </authorList>
    </citation>
    <scope>NUCLEOTIDE SEQUENCE [LARGE SCALE GENOMIC DNA]</scope>
    <source>
        <strain evidence="2 3">AM37-3BH</strain>
    </source>
</reference>
<protein>
    <recommendedName>
        <fullName evidence="4">Zinc-ribbon domain-containing protein</fullName>
    </recommendedName>
</protein>
<dbReference type="SUPFAM" id="SSF48452">
    <property type="entry name" value="TPR-like"/>
    <property type="match status" value="1"/>
</dbReference>
<feature type="transmembrane region" description="Helical" evidence="1">
    <location>
        <begin position="62"/>
        <end position="82"/>
    </location>
</feature>
<evidence type="ECO:0000313" key="3">
    <source>
        <dbReference type="Proteomes" id="UP000285844"/>
    </source>
</evidence>
<dbReference type="AlphaFoldDB" id="A0A413YW27"/>
<sequence>MKKFRCVKCGYEMRKNLKFCPECGQKIEEIDKMDELYTDDKENKAEKTYKFSAMLKRINIKFVIIGGIVLIAAIVFICVFNNNYNKFIRNYNAGKTDVIKESYDKYDDKDIEKIYKYLSAEVHSIRDDYYNDKISYEDAQNELKKIIDSCKSGKTLPDYATCKSDIEKIHNTRNAFQKAQEYYNNGKYENAYDSYKKVESIDDKLYENAQSKMEELKSILAEQYYNSAKDKYEGQAYSTALTDINKAISYNSDEKYQELKEKCQQGESEAKAAKAEEDRQKKLLTPGKEINTSRFNIEYVGAEFTSKILPERTSSAYSYWNCPNDSIYVDLKFYVTNTSDYSANIDFVKNFSASYGTKKYSGSSEGYCELGSNSLDTIFSSTNITPLKKVAYHIAVKLPYEVINTNDSITITFKIDGEEQLLEFR</sequence>
<proteinExistence type="predicted"/>
<comment type="caution">
    <text evidence="2">The sequence shown here is derived from an EMBL/GenBank/DDBJ whole genome shotgun (WGS) entry which is preliminary data.</text>
</comment>
<keyword evidence="1" id="KW-0472">Membrane</keyword>
<keyword evidence="1" id="KW-1133">Transmembrane helix</keyword>
<evidence type="ECO:0000256" key="1">
    <source>
        <dbReference type="SAM" id="Phobius"/>
    </source>
</evidence>
<evidence type="ECO:0008006" key="4">
    <source>
        <dbReference type="Google" id="ProtNLM"/>
    </source>
</evidence>